<name>A0A7J6AIN4_AMEME</name>
<gene>
    <name evidence="1" type="ORF">AMELA_G00145460</name>
</gene>
<dbReference type="Proteomes" id="UP000593565">
    <property type="component" value="Unassembled WGS sequence"/>
</dbReference>
<organism evidence="1 2">
    <name type="scientific">Ameiurus melas</name>
    <name type="common">Black bullhead</name>
    <name type="synonym">Silurus melas</name>
    <dbReference type="NCBI Taxonomy" id="219545"/>
    <lineage>
        <taxon>Eukaryota</taxon>
        <taxon>Metazoa</taxon>
        <taxon>Chordata</taxon>
        <taxon>Craniata</taxon>
        <taxon>Vertebrata</taxon>
        <taxon>Euteleostomi</taxon>
        <taxon>Actinopterygii</taxon>
        <taxon>Neopterygii</taxon>
        <taxon>Teleostei</taxon>
        <taxon>Ostariophysi</taxon>
        <taxon>Siluriformes</taxon>
        <taxon>Ictaluridae</taxon>
        <taxon>Ameiurus</taxon>
    </lineage>
</organism>
<evidence type="ECO:0000313" key="2">
    <source>
        <dbReference type="Proteomes" id="UP000593565"/>
    </source>
</evidence>
<reference evidence="1 2" key="1">
    <citation type="submission" date="2020-02" db="EMBL/GenBank/DDBJ databases">
        <title>A chromosome-scale genome assembly of the black bullhead catfish (Ameiurus melas).</title>
        <authorList>
            <person name="Wen M."/>
            <person name="Zham M."/>
            <person name="Cabau C."/>
            <person name="Klopp C."/>
            <person name="Donnadieu C."/>
            <person name="Roques C."/>
            <person name="Bouchez O."/>
            <person name="Lampietro C."/>
            <person name="Jouanno E."/>
            <person name="Herpin A."/>
            <person name="Louis A."/>
            <person name="Berthelot C."/>
            <person name="Parey E."/>
            <person name="Roest-Crollius H."/>
            <person name="Braasch I."/>
            <person name="Postlethwait J."/>
            <person name="Robinson-Rechavi M."/>
            <person name="Echchiki A."/>
            <person name="Begum T."/>
            <person name="Montfort J."/>
            <person name="Schartl M."/>
            <person name="Bobe J."/>
            <person name="Guiguen Y."/>
        </authorList>
    </citation>
    <scope>NUCLEOTIDE SEQUENCE [LARGE SCALE GENOMIC DNA]</scope>
    <source>
        <strain evidence="1">M_S1</strain>
        <tissue evidence="1">Blood</tissue>
    </source>
</reference>
<protein>
    <submittedName>
        <fullName evidence="1">Uncharacterized protein</fullName>
    </submittedName>
</protein>
<evidence type="ECO:0000313" key="1">
    <source>
        <dbReference type="EMBL" id="KAF4081879.1"/>
    </source>
</evidence>
<comment type="caution">
    <text evidence="1">The sequence shown here is derived from an EMBL/GenBank/DDBJ whole genome shotgun (WGS) entry which is preliminary data.</text>
</comment>
<keyword evidence="2" id="KW-1185">Reference proteome</keyword>
<proteinExistence type="predicted"/>
<dbReference type="AlphaFoldDB" id="A0A7J6AIN4"/>
<dbReference type="EMBL" id="JAAGNN010000012">
    <property type="protein sequence ID" value="KAF4081879.1"/>
    <property type="molecule type" value="Genomic_DNA"/>
</dbReference>
<accession>A0A7J6AIN4</accession>
<sequence>MLECFMLQETNRKLQATRVQIILITYKTVAGEFLVGQFLLEHEHRHGPGAHRVVVLLVTSLPGVSISTGSGRRSFGNGANRRPLEPGERHYTKLEVWDI</sequence>